<sequence>MNFDLCFVLLFYFSGLLGGVSLGYMLAGKWASPFVKPEPPKANNLPASTPPPMPERKTVEPYEPVYLRYHAGRPVNRRSLIRELQSRPNESVYLVEIPKHVGDLFDWNAEQEYQRKAAEQAFGIAAGMEAFRDFFNYGRWPQPGAKRSFPGDSTGPSFGHKSTEPEGYNG</sequence>
<dbReference type="RefSeq" id="WP_106135885.1">
    <property type="nucleotide sequence ID" value="NZ_PVTE01000001.1"/>
</dbReference>
<organism evidence="2 3">
    <name type="scientific">Spirosoma oryzae</name>
    <dbReference type="NCBI Taxonomy" id="1469603"/>
    <lineage>
        <taxon>Bacteria</taxon>
        <taxon>Pseudomonadati</taxon>
        <taxon>Bacteroidota</taxon>
        <taxon>Cytophagia</taxon>
        <taxon>Cytophagales</taxon>
        <taxon>Cytophagaceae</taxon>
        <taxon>Spirosoma</taxon>
    </lineage>
</organism>
<evidence type="ECO:0000313" key="2">
    <source>
        <dbReference type="EMBL" id="PRY47131.1"/>
    </source>
</evidence>
<reference evidence="2 3" key="1">
    <citation type="submission" date="2018-03" db="EMBL/GenBank/DDBJ databases">
        <title>Genomic Encyclopedia of Archaeal and Bacterial Type Strains, Phase II (KMG-II): from individual species to whole genera.</title>
        <authorList>
            <person name="Goeker M."/>
        </authorList>
    </citation>
    <scope>NUCLEOTIDE SEQUENCE [LARGE SCALE GENOMIC DNA]</scope>
    <source>
        <strain evidence="2 3">DSM 28354</strain>
    </source>
</reference>
<evidence type="ECO:0000256" key="1">
    <source>
        <dbReference type="SAM" id="MobiDB-lite"/>
    </source>
</evidence>
<proteinExistence type="predicted"/>
<gene>
    <name evidence="2" type="ORF">CLV58_101197</name>
</gene>
<dbReference type="Proteomes" id="UP000238375">
    <property type="component" value="Unassembled WGS sequence"/>
</dbReference>
<feature type="region of interest" description="Disordered" evidence="1">
    <location>
        <begin position="143"/>
        <end position="170"/>
    </location>
</feature>
<comment type="caution">
    <text evidence="2">The sequence shown here is derived from an EMBL/GenBank/DDBJ whole genome shotgun (WGS) entry which is preliminary data.</text>
</comment>
<name>A0A2T0TND0_9BACT</name>
<protein>
    <submittedName>
        <fullName evidence="2">Uncharacterized protein</fullName>
    </submittedName>
</protein>
<keyword evidence="3" id="KW-1185">Reference proteome</keyword>
<evidence type="ECO:0000313" key="3">
    <source>
        <dbReference type="Proteomes" id="UP000238375"/>
    </source>
</evidence>
<dbReference type="EMBL" id="PVTE01000001">
    <property type="protein sequence ID" value="PRY47131.1"/>
    <property type="molecule type" value="Genomic_DNA"/>
</dbReference>
<dbReference type="AlphaFoldDB" id="A0A2T0TND0"/>
<accession>A0A2T0TND0</accession>